<protein>
    <recommendedName>
        <fullName evidence="12">Disease resistance protein RGA3</fullName>
    </recommendedName>
</protein>
<dbReference type="PANTHER" id="PTHR36766">
    <property type="entry name" value="PLANT BROAD-SPECTRUM MILDEW RESISTANCE PROTEIN RPW8"/>
    <property type="match status" value="1"/>
</dbReference>
<evidence type="ECO:0000256" key="2">
    <source>
        <dbReference type="ARBA" id="ARBA00022737"/>
    </source>
</evidence>
<dbReference type="SUPFAM" id="SSF52047">
    <property type="entry name" value="RNI-like"/>
    <property type="match status" value="1"/>
</dbReference>
<dbReference type="InterPro" id="IPR038005">
    <property type="entry name" value="RX-like_CC"/>
</dbReference>
<dbReference type="SUPFAM" id="SSF52058">
    <property type="entry name" value="L domain-like"/>
    <property type="match status" value="1"/>
</dbReference>
<keyword evidence="5" id="KW-0067">ATP-binding</keyword>
<dbReference type="InterPro" id="IPR027417">
    <property type="entry name" value="P-loop_NTPase"/>
</dbReference>
<dbReference type="Proteomes" id="UP001165190">
    <property type="component" value="Unassembled WGS sequence"/>
</dbReference>
<evidence type="ECO:0000313" key="11">
    <source>
        <dbReference type="Proteomes" id="UP001165190"/>
    </source>
</evidence>
<dbReference type="InterPro" id="IPR058922">
    <property type="entry name" value="WHD_DRP"/>
</dbReference>
<dbReference type="Pfam" id="PF18052">
    <property type="entry name" value="Rx_N"/>
    <property type="match status" value="1"/>
</dbReference>
<dbReference type="InterPro" id="IPR036388">
    <property type="entry name" value="WH-like_DNA-bd_sf"/>
</dbReference>
<feature type="domain" description="Disease resistance protein winged helix" evidence="8">
    <location>
        <begin position="427"/>
        <end position="499"/>
    </location>
</feature>
<evidence type="ECO:0008006" key="12">
    <source>
        <dbReference type="Google" id="ProtNLM"/>
    </source>
</evidence>
<evidence type="ECO:0000256" key="1">
    <source>
        <dbReference type="ARBA" id="ARBA00022614"/>
    </source>
</evidence>
<dbReference type="GO" id="GO:0006952">
    <property type="term" value="P:defense response"/>
    <property type="evidence" value="ECO:0007669"/>
    <property type="project" value="UniProtKB-KW"/>
</dbReference>
<evidence type="ECO:0000256" key="4">
    <source>
        <dbReference type="ARBA" id="ARBA00022821"/>
    </source>
</evidence>
<feature type="domain" description="NB-ARC" evidence="6">
    <location>
        <begin position="172"/>
        <end position="341"/>
    </location>
</feature>
<dbReference type="Pfam" id="PF23559">
    <property type="entry name" value="WHD_DRP"/>
    <property type="match status" value="1"/>
</dbReference>
<dbReference type="AlphaFoldDB" id="A0A9W7LVE9"/>
<dbReference type="EMBL" id="BSYR01000013">
    <property type="protein sequence ID" value="GMI77346.1"/>
    <property type="molecule type" value="Genomic_DNA"/>
</dbReference>
<dbReference type="Gene3D" id="3.80.10.10">
    <property type="entry name" value="Ribonuclease Inhibitor"/>
    <property type="match status" value="2"/>
</dbReference>
<evidence type="ECO:0000256" key="3">
    <source>
        <dbReference type="ARBA" id="ARBA00022741"/>
    </source>
</evidence>
<keyword evidence="2" id="KW-0677">Repeat</keyword>
<dbReference type="Gene3D" id="1.20.5.4130">
    <property type="match status" value="1"/>
</dbReference>
<dbReference type="Gene3D" id="1.10.8.430">
    <property type="entry name" value="Helical domain of apoptotic protease-activating factors"/>
    <property type="match status" value="1"/>
</dbReference>
<evidence type="ECO:0000259" key="6">
    <source>
        <dbReference type="Pfam" id="PF00931"/>
    </source>
</evidence>
<dbReference type="SUPFAM" id="SSF52540">
    <property type="entry name" value="P-loop containing nucleoside triphosphate hydrolases"/>
    <property type="match status" value="1"/>
</dbReference>
<keyword evidence="4" id="KW-0611">Plant defense</keyword>
<name>A0A9W7LVE9_HIBTR</name>
<organism evidence="10 11">
    <name type="scientific">Hibiscus trionum</name>
    <name type="common">Flower of an hour</name>
    <dbReference type="NCBI Taxonomy" id="183268"/>
    <lineage>
        <taxon>Eukaryota</taxon>
        <taxon>Viridiplantae</taxon>
        <taxon>Streptophyta</taxon>
        <taxon>Embryophyta</taxon>
        <taxon>Tracheophyta</taxon>
        <taxon>Spermatophyta</taxon>
        <taxon>Magnoliopsida</taxon>
        <taxon>eudicotyledons</taxon>
        <taxon>Gunneridae</taxon>
        <taxon>Pentapetalae</taxon>
        <taxon>rosids</taxon>
        <taxon>malvids</taxon>
        <taxon>Malvales</taxon>
        <taxon>Malvaceae</taxon>
        <taxon>Malvoideae</taxon>
        <taxon>Hibiscus</taxon>
    </lineage>
</organism>
<evidence type="ECO:0000259" key="7">
    <source>
        <dbReference type="Pfam" id="PF18052"/>
    </source>
</evidence>
<dbReference type="InterPro" id="IPR056789">
    <property type="entry name" value="LRR_R13L1-DRL21"/>
</dbReference>
<dbReference type="Pfam" id="PF00931">
    <property type="entry name" value="NB-ARC"/>
    <property type="match status" value="1"/>
</dbReference>
<reference evidence="10" key="1">
    <citation type="submission" date="2023-05" db="EMBL/GenBank/DDBJ databases">
        <title>Genome and transcriptome analyses reveal genes involved in the formation of fine ridges on petal epidermal cells in Hibiscus trionum.</title>
        <authorList>
            <person name="Koshimizu S."/>
            <person name="Masuda S."/>
            <person name="Ishii T."/>
            <person name="Shirasu K."/>
            <person name="Hoshino A."/>
            <person name="Arita M."/>
        </authorList>
    </citation>
    <scope>NUCLEOTIDE SEQUENCE</scope>
    <source>
        <strain evidence="10">Hamamatsu line</strain>
    </source>
</reference>
<keyword evidence="3" id="KW-0547">Nucleotide-binding</keyword>
<keyword evidence="11" id="KW-1185">Reference proteome</keyword>
<dbReference type="GO" id="GO:0043531">
    <property type="term" value="F:ADP binding"/>
    <property type="evidence" value="ECO:0007669"/>
    <property type="project" value="InterPro"/>
</dbReference>
<dbReference type="InterPro" id="IPR032675">
    <property type="entry name" value="LRR_dom_sf"/>
</dbReference>
<dbReference type="GO" id="GO:0005524">
    <property type="term" value="F:ATP binding"/>
    <property type="evidence" value="ECO:0007669"/>
    <property type="project" value="UniProtKB-KW"/>
</dbReference>
<dbReference type="Gene3D" id="3.40.50.300">
    <property type="entry name" value="P-loop containing nucleotide triphosphate hydrolases"/>
    <property type="match status" value="1"/>
</dbReference>
<dbReference type="CDD" id="cd14798">
    <property type="entry name" value="RX-CC_like"/>
    <property type="match status" value="1"/>
</dbReference>
<dbReference type="FunFam" id="3.40.50.300:FF:001091">
    <property type="entry name" value="Probable disease resistance protein At1g61300"/>
    <property type="match status" value="1"/>
</dbReference>
<evidence type="ECO:0000259" key="8">
    <source>
        <dbReference type="Pfam" id="PF23559"/>
    </source>
</evidence>
<dbReference type="SMART" id="SM00367">
    <property type="entry name" value="LRR_CC"/>
    <property type="match status" value="4"/>
</dbReference>
<feature type="domain" description="R13L1/DRL21-like LRR repeat region" evidence="9">
    <location>
        <begin position="1063"/>
        <end position="1126"/>
    </location>
</feature>
<dbReference type="PANTHER" id="PTHR36766:SF59">
    <property type="entry name" value="DISEASE RESISTANCE PROTEIN RGA2-LIKE"/>
    <property type="match status" value="1"/>
</dbReference>
<accession>A0A9W7LVE9</accession>
<dbReference type="InterPro" id="IPR042197">
    <property type="entry name" value="Apaf_helical"/>
</dbReference>
<dbReference type="Gene3D" id="1.10.10.10">
    <property type="entry name" value="Winged helix-like DNA-binding domain superfamily/Winged helix DNA-binding domain"/>
    <property type="match status" value="1"/>
</dbReference>
<keyword evidence="1" id="KW-0433">Leucine-rich repeat</keyword>
<evidence type="ECO:0000256" key="5">
    <source>
        <dbReference type="ARBA" id="ARBA00022840"/>
    </source>
</evidence>
<dbReference type="OrthoDB" id="1935327at2759"/>
<dbReference type="PRINTS" id="PR00364">
    <property type="entry name" value="DISEASERSIST"/>
</dbReference>
<feature type="domain" description="Disease resistance N-terminal" evidence="7">
    <location>
        <begin position="10"/>
        <end position="91"/>
    </location>
</feature>
<dbReference type="InterPro" id="IPR041118">
    <property type="entry name" value="Rx_N"/>
</dbReference>
<sequence length="1166" mass="132081">MAEIIVSPLLQVVFEKLANTLLQEIADRLGLKREVRKLQRTLYLIREVLADAEEQQLSNRALRLWLTDLKEVAYEIEDLLDELSLESIQYRNPGTFAQQVRSFIPSLVQAAGCIELLPRLKQIKETLEMLAGDMSSFNLKGDNSYRNTRKRGVRQTGSFVVESEVLGRENDKVRVIDQLLSSNNASSMGDISVVSIVGLGGIGKTTLAQLVYNNHIVASHFDLKIWVCIGDDFDVGKIMVSIIESVSKSKCNVFGMDALQLRLHELLLGKRYLLVLDDVWNEDDSEWEKFRMSLRSGAEGSRIIVTARSKKVALIMESAYTHPLEGLPDDDCWGLFKQRAFGSIGKEHQNLFPIGRQIVKKCGGVPLAAKTLGSLMRFKRNEREWLVVQESDLWDVSQTENGILPALRLSYSHLPSHLKACFAYCTIFPKNYIIKREKLIQLWIAAGLIQSPEGRRSLEYLGNEYFEDLVWIFFFQDVQKNGSGYITDCKMHDLIHDLAQSIVGNEFKRLEHDNMTENLSEVRHSTVVCNFSLYTVPEALYAAKKLRSLILLLPKGDLGEVPSEIFSSFRHLRVLDLSGSGIKRLHDSISSTIFLRYLDISSTHIENLPESICNLLNLQVLNLCDCYNLTSLPGGITKLYKLRHLMLNGCEGLITMPPWIGKLKYLRTLHTFIVGRGEGQRLTELENLNLGGELNIQQLQNVRDATEAMKANLLGKRNLLSLNLCWQSDFNGPNDIISNDEWLEVLNHLQPHQYLEKLSITGYQGFHLPRWMNVHKLPNIIELSLVSCRKCKYLPLLGQLPRLKVLYLQGMDEVKNIGAEFYGECSGRPFPSLEVLTLIDFPSLEFWWGFNRKEEFPSLIKLTIRKCSKLQNMPWMPSLQHLELQSCNEMVLRSASNLTSLSTLVIDDFLEHLIFLEKLLQNNPLLMSLKISSCRKLHCLPPSLGKLTNLKSLAMCWCEELHSLPRGLQNLISLESLEIIECPSLVSLSEDIQGLRSLRSLSIENCSNLKSLPVELQFLTALEHLTIMYCPNLASLPDSFRCMSSLKSFSILNCPELKCLPNGLRYVSSMQNLEIRSCPGLLALPEWIAELPSLRCLALSECHNLSSLPSGLQSLSSLQHLSILECPTLEERCKKGIGEDWPKIRHVAHVYIGSRESQSSPSVNFS</sequence>
<dbReference type="InterPro" id="IPR006553">
    <property type="entry name" value="Leu-rich_rpt_Cys-con_subtyp"/>
</dbReference>
<dbReference type="InterPro" id="IPR002182">
    <property type="entry name" value="NB-ARC"/>
</dbReference>
<evidence type="ECO:0000259" key="9">
    <source>
        <dbReference type="Pfam" id="PF25019"/>
    </source>
</evidence>
<evidence type="ECO:0000313" key="10">
    <source>
        <dbReference type="EMBL" id="GMI77346.1"/>
    </source>
</evidence>
<comment type="caution">
    <text evidence="10">The sequence shown here is derived from an EMBL/GenBank/DDBJ whole genome shotgun (WGS) entry which is preliminary data.</text>
</comment>
<dbReference type="FunFam" id="1.10.10.10:FF:000322">
    <property type="entry name" value="Probable disease resistance protein At1g63360"/>
    <property type="match status" value="1"/>
</dbReference>
<dbReference type="GO" id="GO:0051707">
    <property type="term" value="P:response to other organism"/>
    <property type="evidence" value="ECO:0007669"/>
    <property type="project" value="UniProtKB-ARBA"/>
</dbReference>
<feature type="domain" description="R13L1/DRL21-like LRR repeat region" evidence="9">
    <location>
        <begin position="682"/>
        <end position="811"/>
    </location>
</feature>
<dbReference type="Pfam" id="PF25019">
    <property type="entry name" value="LRR_R13L1-DRL21"/>
    <property type="match status" value="2"/>
</dbReference>
<gene>
    <name evidence="10" type="ORF">HRI_001403900</name>
</gene>
<proteinExistence type="predicted"/>